<accession>A0A0F7VMX7</accession>
<name>A0A0F7VMX7_STRLW</name>
<protein>
    <submittedName>
        <fullName evidence="1">Uncharacterized protein</fullName>
    </submittedName>
</protein>
<sequence length="160" mass="17741">MCEYDEEAAGEALRKAAELLPDDGTGDGAEAAQQAVQEALQALPGTPEPGWTPEQEKQIQAMVHERAGLLRRRRQEQARKRYVGLAMYSDPQLVDEAELRMWKQNMTVAILLEFAVSDMRPDDVQSAVTRLEIVHAATYADLTEFKQKMADGEQGNPSGP</sequence>
<proteinExistence type="predicted"/>
<dbReference type="RefSeq" id="WP_157840641.1">
    <property type="nucleotide sequence ID" value="NZ_AZSD01000071.1"/>
</dbReference>
<organism evidence="1 2">
    <name type="scientific">Streptomyces leeuwenhoekii</name>
    <dbReference type="NCBI Taxonomy" id="1437453"/>
    <lineage>
        <taxon>Bacteria</taxon>
        <taxon>Bacillati</taxon>
        <taxon>Actinomycetota</taxon>
        <taxon>Actinomycetes</taxon>
        <taxon>Kitasatosporales</taxon>
        <taxon>Streptomycetaceae</taxon>
        <taxon>Streptomyces</taxon>
    </lineage>
</organism>
<gene>
    <name evidence="1" type="primary">sle_00760</name>
</gene>
<dbReference type="KEGG" id="sle:sle_00760"/>
<evidence type="ECO:0000313" key="1">
    <source>
        <dbReference type="EMBL" id="CQR59538.1"/>
    </source>
</evidence>
<dbReference type="Proteomes" id="UP000035016">
    <property type="component" value="Chromosome Chromosome"/>
</dbReference>
<dbReference type="EMBL" id="LN831790">
    <property type="protein sequence ID" value="CQR59538.1"/>
    <property type="molecule type" value="Genomic_DNA"/>
</dbReference>
<reference evidence="1 2" key="1">
    <citation type="submission" date="2015-02" db="EMBL/GenBank/DDBJ databases">
        <authorList>
            <person name="Gomez-Escribano P.J."/>
        </authorList>
    </citation>
    <scope>NUCLEOTIDE SEQUENCE [LARGE SCALE GENOMIC DNA]</scope>
    <source>
        <strain evidence="2">C34 (DSM 42122 / NRRL B-24963)</strain>
    </source>
</reference>
<dbReference type="AlphaFoldDB" id="A0A0F7VMX7"/>
<evidence type="ECO:0000313" key="2">
    <source>
        <dbReference type="Proteomes" id="UP000035016"/>
    </source>
</evidence>